<evidence type="ECO:0000256" key="3">
    <source>
        <dbReference type="ARBA" id="ARBA00022729"/>
    </source>
</evidence>
<feature type="active site" evidence="6">
    <location>
        <position position="276"/>
    </location>
</feature>
<evidence type="ECO:0000256" key="6">
    <source>
        <dbReference type="PIRSR" id="PIRSR601461-1"/>
    </source>
</evidence>
<reference evidence="12" key="1">
    <citation type="journal article" date="2023" name="Mol. Phylogenet. Evol.">
        <title>Genome-scale phylogeny and comparative genomics of the fungal order Sordariales.</title>
        <authorList>
            <person name="Hensen N."/>
            <person name="Bonometti L."/>
            <person name="Westerberg I."/>
            <person name="Brannstrom I.O."/>
            <person name="Guillou S."/>
            <person name="Cros-Aarteil S."/>
            <person name="Calhoun S."/>
            <person name="Haridas S."/>
            <person name="Kuo A."/>
            <person name="Mondo S."/>
            <person name="Pangilinan J."/>
            <person name="Riley R."/>
            <person name="LaButti K."/>
            <person name="Andreopoulos B."/>
            <person name="Lipzen A."/>
            <person name="Chen C."/>
            <person name="Yan M."/>
            <person name="Daum C."/>
            <person name="Ng V."/>
            <person name="Clum A."/>
            <person name="Steindorff A."/>
            <person name="Ohm R.A."/>
            <person name="Martin F."/>
            <person name="Silar P."/>
            <person name="Natvig D.O."/>
            <person name="Lalanne C."/>
            <person name="Gautier V."/>
            <person name="Ament-Velasquez S.L."/>
            <person name="Kruys A."/>
            <person name="Hutchinson M.I."/>
            <person name="Powell A.J."/>
            <person name="Barry K."/>
            <person name="Miller A.N."/>
            <person name="Grigoriev I.V."/>
            <person name="Debuchy R."/>
            <person name="Gladieux P."/>
            <person name="Hiltunen Thoren M."/>
            <person name="Johannesson H."/>
        </authorList>
    </citation>
    <scope>NUCLEOTIDE SEQUENCE</scope>
    <source>
        <strain evidence="12">CBS 103.79</strain>
    </source>
</reference>
<dbReference type="PANTHER" id="PTHR47966">
    <property type="entry name" value="BETA-SITE APP-CLEAVING ENZYME, ISOFORM A-RELATED"/>
    <property type="match status" value="1"/>
</dbReference>
<gene>
    <name evidence="12" type="ORF">C8A05DRAFT_12995</name>
</gene>
<comment type="caution">
    <text evidence="12">The sequence shown here is derived from an EMBL/GenBank/DDBJ whole genome shotgun (WGS) entry which is preliminary data.</text>
</comment>
<evidence type="ECO:0000256" key="5">
    <source>
        <dbReference type="ARBA" id="ARBA00022801"/>
    </source>
</evidence>
<proteinExistence type="inferred from homology"/>
<dbReference type="InterPro" id="IPR001461">
    <property type="entry name" value="Aspartic_peptidase_A1"/>
</dbReference>
<dbReference type="PROSITE" id="PS51767">
    <property type="entry name" value="PEPTIDASE_A1"/>
    <property type="match status" value="1"/>
</dbReference>
<evidence type="ECO:0000256" key="2">
    <source>
        <dbReference type="ARBA" id="ARBA00022670"/>
    </source>
</evidence>
<dbReference type="Pfam" id="PF00026">
    <property type="entry name" value="Asp"/>
    <property type="match status" value="1"/>
</dbReference>
<dbReference type="SUPFAM" id="SSF50630">
    <property type="entry name" value="Acid proteases"/>
    <property type="match status" value="1"/>
</dbReference>
<keyword evidence="5 8" id="KW-0378">Hydrolase</keyword>
<protein>
    <submittedName>
        <fullName evidence="12">Eukaryotic aspartyl protease</fullName>
    </submittedName>
</protein>
<dbReference type="PROSITE" id="PS00141">
    <property type="entry name" value="ASP_PROTEASE"/>
    <property type="match status" value="1"/>
</dbReference>
<evidence type="ECO:0000256" key="10">
    <source>
        <dbReference type="SAM" id="SignalP"/>
    </source>
</evidence>
<evidence type="ECO:0000256" key="9">
    <source>
        <dbReference type="SAM" id="MobiDB-lite"/>
    </source>
</evidence>
<evidence type="ECO:0000256" key="8">
    <source>
        <dbReference type="RuleBase" id="RU000454"/>
    </source>
</evidence>
<name>A0AAN6RWK9_9PEZI</name>
<feature type="compositionally biased region" description="Polar residues" evidence="9">
    <location>
        <begin position="449"/>
        <end position="462"/>
    </location>
</feature>
<comment type="similarity">
    <text evidence="1 8">Belongs to the peptidase A1 family.</text>
</comment>
<keyword evidence="3 10" id="KW-0732">Signal</keyword>
<feature type="region of interest" description="Disordered" evidence="9">
    <location>
        <begin position="431"/>
        <end position="472"/>
    </location>
</feature>
<dbReference type="GO" id="GO:0004190">
    <property type="term" value="F:aspartic-type endopeptidase activity"/>
    <property type="evidence" value="ECO:0007669"/>
    <property type="project" value="UniProtKB-KW"/>
</dbReference>
<evidence type="ECO:0000313" key="12">
    <source>
        <dbReference type="EMBL" id="KAK3905148.1"/>
    </source>
</evidence>
<dbReference type="Gene3D" id="2.40.70.10">
    <property type="entry name" value="Acid Proteases"/>
    <property type="match status" value="2"/>
</dbReference>
<dbReference type="PANTHER" id="PTHR47966:SF65">
    <property type="entry name" value="ASPARTIC-TYPE ENDOPEPTIDASE"/>
    <property type="match status" value="1"/>
</dbReference>
<dbReference type="InterPro" id="IPR033121">
    <property type="entry name" value="PEPTIDASE_A1"/>
</dbReference>
<keyword evidence="7" id="KW-1015">Disulfide bond</keyword>
<feature type="signal peptide" evidence="10">
    <location>
        <begin position="1"/>
        <end position="19"/>
    </location>
</feature>
<dbReference type="InterPro" id="IPR033876">
    <property type="entry name" value="SAP-like"/>
</dbReference>
<dbReference type="InterPro" id="IPR001969">
    <property type="entry name" value="Aspartic_peptidase_AS"/>
</dbReference>
<keyword evidence="4 8" id="KW-0064">Aspartyl protease</keyword>
<organism evidence="12 13">
    <name type="scientific">Staphylotrichum tortipilum</name>
    <dbReference type="NCBI Taxonomy" id="2831512"/>
    <lineage>
        <taxon>Eukaryota</taxon>
        <taxon>Fungi</taxon>
        <taxon>Dikarya</taxon>
        <taxon>Ascomycota</taxon>
        <taxon>Pezizomycotina</taxon>
        <taxon>Sordariomycetes</taxon>
        <taxon>Sordariomycetidae</taxon>
        <taxon>Sordariales</taxon>
        <taxon>Chaetomiaceae</taxon>
        <taxon>Staphylotrichum</taxon>
    </lineage>
</organism>
<keyword evidence="2 8" id="KW-0645">Protease</keyword>
<dbReference type="InterPro" id="IPR021109">
    <property type="entry name" value="Peptidase_aspartic_dom_sf"/>
</dbReference>
<evidence type="ECO:0000256" key="7">
    <source>
        <dbReference type="PIRSR" id="PIRSR601461-2"/>
    </source>
</evidence>
<keyword evidence="13" id="KW-1185">Reference proteome</keyword>
<dbReference type="CDD" id="cd05474">
    <property type="entry name" value="SAP_like"/>
    <property type="match status" value="1"/>
</dbReference>
<feature type="domain" description="Peptidase A1" evidence="11">
    <location>
        <begin position="67"/>
        <end position="380"/>
    </location>
</feature>
<dbReference type="EMBL" id="MU855369">
    <property type="protein sequence ID" value="KAK3905148.1"/>
    <property type="molecule type" value="Genomic_DNA"/>
</dbReference>
<dbReference type="GO" id="GO:0006508">
    <property type="term" value="P:proteolysis"/>
    <property type="evidence" value="ECO:0007669"/>
    <property type="project" value="UniProtKB-KW"/>
</dbReference>
<dbReference type="PRINTS" id="PR00792">
    <property type="entry name" value="PEPSIN"/>
</dbReference>
<feature type="active site" evidence="6">
    <location>
        <position position="85"/>
    </location>
</feature>
<evidence type="ECO:0000256" key="4">
    <source>
        <dbReference type="ARBA" id="ARBA00022750"/>
    </source>
</evidence>
<accession>A0AAN6RWK9</accession>
<evidence type="ECO:0000259" key="11">
    <source>
        <dbReference type="PROSITE" id="PS51767"/>
    </source>
</evidence>
<evidence type="ECO:0000313" key="13">
    <source>
        <dbReference type="Proteomes" id="UP001303889"/>
    </source>
</evidence>
<reference evidence="12" key="2">
    <citation type="submission" date="2023-05" db="EMBL/GenBank/DDBJ databases">
        <authorList>
            <consortium name="Lawrence Berkeley National Laboratory"/>
            <person name="Steindorff A."/>
            <person name="Hensen N."/>
            <person name="Bonometti L."/>
            <person name="Westerberg I."/>
            <person name="Brannstrom I.O."/>
            <person name="Guillou S."/>
            <person name="Cros-Aarteil S."/>
            <person name="Calhoun S."/>
            <person name="Haridas S."/>
            <person name="Kuo A."/>
            <person name="Mondo S."/>
            <person name="Pangilinan J."/>
            <person name="Riley R."/>
            <person name="Labutti K."/>
            <person name="Andreopoulos B."/>
            <person name="Lipzen A."/>
            <person name="Chen C."/>
            <person name="Yanf M."/>
            <person name="Daum C."/>
            <person name="Ng V."/>
            <person name="Clum A."/>
            <person name="Ohm R."/>
            <person name="Martin F."/>
            <person name="Silar P."/>
            <person name="Natvig D."/>
            <person name="Lalanne C."/>
            <person name="Gautier V."/>
            <person name="Ament-Velasquez S.L."/>
            <person name="Kruys A."/>
            <person name="Hutchinson M.I."/>
            <person name="Powell A.J."/>
            <person name="Barry K."/>
            <person name="Miller A.N."/>
            <person name="Grigoriev I.V."/>
            <person name="Debuchy R."/>
            <person name="Gladieux P."/>
            <person name="Thoren M.H."/>
            <person name="Johannesson H."/>
        </authorList>
    </citation>
    <scope>NUCLEOTIDE SEQUENCE</scope>
    <source>
        <strain evidence="12">CBS 103.79</strain>
    </source>
</reference>
<feature type="disulfide bond" evidence="7">
    <location>
        <begin position="312"/>
        <end position="345"/>
    </location>
</feature>
<dbReference type="AlphaFoldDB" id="A0AAN6RWK9"/>
<sequence>MLPLLLAATSLLAPTVAVASQPRSAVVAGGDGIIRAPVNAIAGGPLPKLRARQNKVDVANQKGGTRYAVDIEVGTPAQKLTLILDTGSPDTWINPACDTANVPADCRTFSRFDATKSSSLKDTGVGDVLVYGIGNATVEYVYETLKIGSAKITNQVVGIAVESHNIPLGILGMSPPVNGVNEYSYVLDTMKAQGLIKSRAFSLDLRGVDNPNGALIFGGIDTGKYIGSLAKLPMLSQANTPSGADRYYVTMTGVGVTLPDGTMAKSETLSVPVFLDSGATFSHLPTPIYQAFAASFSNTQYDPESGYYYVPCGVTELDGSVDFYFGGKTIRVPLNDFIWQVQGRCILGVLPNDEEPTLGDTFLRAAYVVFDQDNREIHIAQAADCGTNLVAIGSGANPVPSSTGQCTALPTPTNTGKGDNLDVTATRVPSNTFTGTAPTGVGLGPGPAQSKTMSATLGSAPQATGAGGAGKSGVGRVEVGGVAAVVVGVVNMAVMMV</sequence>
<evidence type="ECO:0000256" key="1">
    <source>
        <dbReference type="ARBA" id="ARBA00007447"/>
    </source>
</evidence>
<feature type="chain" id="PRO_5043043143" evidence="10">
    <location>
        <begin position="20"/>
        <end position="497"/>
    </location>
</feature>
<dbReference type="Proteomes" id="UP001303889">
    <property type="component" value="Unassembled WGS sequence"/>
</dbReference>